<proteinExistence type="predicted"/>
<dbReference type="AlphaFoldDB" id="A0A3P7M0P9"/>
<dbReference type="EMBL" id="UYRU01072961">
    <property type="protein sequence ID" value="VDN22885.1"/>
    <property type="molecule type" value="Genomic_DNA"/>
</dbReference>
<dbReference type="SUPFAM" id="SSF53098">
    <property type="entry name" value="Ribonuclease H-like"/>
    <property type="match status" value="1"/>
</dbReference>
<protein>
    <recommendedName>
        <fullName evidence="3">Integrase catalytic domain-containing protein</fullName>
    </recommendedName>
</protein>
<evidence type="ECO:0000313" key="1">
    <source>
        <dbReference type="EMBL" id="VDN22885.1"/>
    </source>
</evidence>
<evidence type="ECO:0008006" key="3">
    <source>
        <dbReference type="Google" id="ProtNLM"/>
    </source>
</evidence>
<name>A0A3P7M0P9_DIBLA</name>
<evidence type="ECO:0000313" key="2">
    <source>
        <dbReference type="Proteomes" id="UP000281553"/>
    </source>
</evidence>
<sequence length="166" mass="18501">MHKDLKTCTRTLYLCPAAGPISLHVDQYIRWPEAIPIPDVSSPTAVMAFQRHYVAIFGAPSIIMAGRGCSRICNKAYHPPANRMVERLHRHLKASLRAAVDPENWTYHISLVFLGIRSSFKPDVDCSAAELVFSVPVRLPGEMILPSHPGAVEDPANPLHQLRQFL</sequence>
<dbReference type="OrthoDB" id="10056584at2759"/>
<keyword evidence="2" id="KW-1185">Reference proteome</keyword>
<dbReference type="PANTHER" id="PTHR38681">
    <property type="entry name" value="RETROVIRUS-RELATED POL POLYPROTEIN FROM TRANSPOSON 412-LIKE PROTEIN-RELATED"/>
    <property type="match status" value="1"/>
</dbReference>
<organism evidence="1 2">
    <name type="scientific">Dibothriocephalus latus</name>
    <name type="common">Fish tapeworm</name>
    <name type="synonym">Diphyllobothrium latum</name>
    <dbReference type="NCBI Taxonomy" id="60516"/>
    <lineage>
        <taxon>Eukaryota</taxon>
        <taxon>Metazoa</taxon>
        <taxon>Spiralia</taxon>
        <taxon>Lophotrochozoa</taxon>
        <taxon>Platyhelminthes</taxon>
        <taxon>Cestoda</taxon>
        <taxon>Eucestoda</taxon>
        <taxon>Diphyllobothriidea</taxon>
        <taxon>Diphyllobothriidae</taxon>
        <taxon>Dibothriocephalus</taxon>
    </lineage>
</organism>
<dbReference type="InterPro" id="IPR012337">
    <property type="entry name" value="RNaseH-like_sf"/>
</dbReference>
<dbReference type="GO" id="GO:0003676">
    <property type="term" value="F:nucleic acid binding"/>
    <property type="evidence" value="ECO:0007669"/>
    <property type="project" value="InterPro"/>
</dbReference>
<accession>A0A3P7M0P9</accession>
<dbReference type="Proteomes" id="UP000281553">
    <property type="component" value="Unassembled WGS sequence"/>
</dbReference>
<dbReference type="PANTHER" id="PTHR38681:SF1">
    <property type="entry name" value="RETROVIRUS-RELATED POL POLYPROTEIN FROM TRANSPOSON 412-LIKE PROTEIN"/>
    <property type="match status" value="1"/>
</dbReference>
<gene>
    <name evidence="1" type="ORF">DILT_LOCUS14148</name>
</gene>
<dbReference type="Gene3D" id="3.30.420.10">
    <property type="entry name" value="Ribonuclease H-like superfamily/Ribonuclease H"/>
    <property type="match status" value="1"/>
</dbReference>
<dbReference type="InterPro" id="IPR036397">
    <property type="entry name" value="RNaseH_sf"/>
</dbReference>
<reference evidence="1 2" key="1">
    <citation type="submission" date="2018-11" db="EMBL/GenBank/DDBJ databases">
        <authorList>
            <consortium name="Pathogen Informatics"/>
        </authorList>
    </citation>
    <scope>NUCLEOTIDE SEQUENCE [LARGE SCALE GENOMIC DNA]</scope>
</reference>